<dbReference type="Proteomes" id="UP000245992">
    <property type="component" value="Unassembled WGS sequence"/>
</dbReference>
<evidence type="ECO:0000313" key="2">
    <source>
        <dbReference type="EMBL" id="PVE12403.1"/>
    </source>
</evidence>
<reference evidence="2 3" key="1">
    <citation type="submission" date="2013-12" db="EMBL/GenBank/DDBJ databases">
        <title>Annotated genome of Streptomyces scopuliridis.</title>
        <authorList>
            <person name="Olson J.B."/>
        </authorList>
    </citation>
    <scope>NUCLEOTIDE SEQUENCE [LARGE SCALE GENOMIC DNA]</scope>
    <source>
        <strain evidence="2 3">RB72</strain>
    </source>
</reference>
<keyword evidence="3" id="KW-1185">Reference proteome</keyword>
<comment type="caution">
    <text evidence="2">The sequence shown here is derived from an EMBL/GenBank/DDBJ whole genome shotgun (WGS) entry which is preliminary data.</text>
</comment>
<accession>A0A2T7TB79</accession>
<evidence type="ECO:0000256" key="1">
    <source>
        <dbReference type="SAM" id="MobiDB-lite"/>
    </source>
</evidence>
<dbReference type="AlphaFoldDB" id="A0A2T7TB79"/>
<evidence type="ECO:0000313" key="3">
    <source>
        <dbReference type="Proteomes" id="UP000245992"/>
    </source>
</evidence>
<gene>
    <name evidence="2" type="ORF">Y717_03605</name>
</gene>
<proteinExistence type="predicted"/>
<feature type="region of interest" description="Disordered" evidence="1">
    <location>
        <begin position="1"/>
        <end position="23"/>
    </location>
</feature>
<organism evidence="2 3">
    <name type="scientific">Streptomyces scopuliridis RB72</name>
    <dbReference type="NCBI Taxonomy" id="1440053"/>
    <lineage>
        <taxon>Bacteria</taxon>
        <taxon>Bacillati</taxon>
        <taxon>Actinomycetota</taxon>
        <taxon>Actinomycetes</taxon>
        <taxon>Kitasatosporales</taxon>
        <taxon>Streptomycetaceae</taxon>
        <taxon>Streptomyces</taxon>
    </lineage>
</organism>
<name>A0A2T7TB79_9ACTN</name>
<sequence length="41" mass="4641">MNQAAPLRAVPEPLNPGQITRPDIHRTDRLGEVIHEYRHAA</sequence>
<evidence type="ECO:0008006" key="4">
    <source>
        <dbReference type="Google" id="ProtNLM"/>
    </source>
</evidence>
<dbReference type="EMBL" id="AZSP01000112">
    <property type="protein sequence ID" value="PVE12403.1"/>
    <property type="molecule type" value="Genomic_DNA"/>
</dbReference>
<protein>
    <recommendedName>
        <fullName evidence="4">Integrase</fullName>
    </recommendedName>
</protein>